<dbReference type="Pfam" id="PF05016">
    <property type="entry name" value="ParE_toxin"/>
    <property type="match status" value="1"/>
</dbReference>
<accession>A0A7Z9BEZ6</accession>
<organism evidence="2 3">
    <name type="scientific">Planktothrix serta PCC 8927</name>
    <dbReference type="NCBI Taxonomy" id="671068"/>
    <lineage>
        <taxon>Bacteria</taxon>
        <taxon>Bacillati</taxon>
        <taxon>Cyanobacteriota</taxon>
        <taxon>Cyanophyceae</taxon>
        <taxon>Oscillatoriophycideae</taxon>
        <taxon>Oscillatoriales</taxon>
        <taxon>Microcoleaceae</taxon>
        <taxon>Planktothrix</taxon>
    </lineage>
</organism>
<sequence length="109" mass="12441">MTYRIEISSVAEAEADSAFLRLSQVTSVAQASQWYSGLLKVIESLSTMPKRCKLARENEYFSQEIRQLLYGQSRNSYRILFTVLEETSTVRILHIRHSSQPVIGEAPDD</sequence>
<evidence type="ECO:0000256" key="1">
    <source>
        <dbReference type="ARBA" id="ARBA00022649"/>
    </source>
</evidence>
<proteinExistence type="predicted"/>
<dbReference type="AlphaFoldDB" id="A0A7Z9BEZ6"/>
<dbReference type="Proteomes" id="UP000184550">
    <property type="component" value="Unassembled WGS sequence"/>
</dbReference>
<protein>
    <submittedName>
        <fullName evidence="2">Plasmid stabilization system protein</fullName>
    </submittedName>
</protein>
<keyword evidence="1" id="KW-1277">Toxin-antitoxin system</keyword>
<reference evidence="2" key="1">
    <citation type="submission" date="2019-10" db="EMBL/GenBank/DDBJ databases">
        <authorList>
            <consortium name="Genoscope - CEA"/>
            <person name="William W."/>
        </authorList>
    </citation>
    <scope>NUCLEOTIDE SEQUENCE [LARGE SCALE GENOMIC DNA]</scope>
    <source>
        <strain evidence="2">BBR_PRJEB10992</strain>
    </source>
</reference>
<evidence type="ECO:0000313" key="3">
    <source>
        <dbReference type="Proteomes" id="UP000184550"/>
    </source>
</evidence>
<dbReference type="OrthoDB" id="461964at2"/>
<dbReference type="RefSeq" id="WP_083617450.1">
    <property type="nucleotide sequence ID" value="NZ_LR734832.1"/>
</dbReference>
<dbReference type="Gene3D" id="3.30.2310.20">
    <property type="entry name" value="RelE-like"/>
    <property type="match status" value="1"/>
</dbReference>
<dbReference type="InterPro" id="IPR035093">
    <property type="entry name" value="RelE/ParE_toxin_dom_sf"/>
</dbReference>
<dbReference type="EMBL" id="CZCU02000046">
    <property type="protein sequence ID" value="VXD11246.1"/>
    <property type="molecule type" value="Genomic_DNA"/>
</dbReference>
<comment type="caution">
    <text evidence="2">The sequence shown here is derived from an EMBL/GenBank/DDBJ whole genome shotgun (WGS) entry which is preliminary data.</text>
</comment>
<gene>
    <name evidence="2" type="ORF">PL8927_140071</name>
</gene>
<dbReference type="InterPro" id="IPR007712">
    <property type="entry name" value="RelE/ParE_toxin"/>
</dbReference>
<keyword evidence="3" id="KW-1185">Reference proteome</keyword>
<evidence type="ECO:0000313" key="2">
    <source>
        <dbReference type="EMBL" id="VXD11246.1"/>
    </source>
</evidence>
<name>A0A7Z9BEZ6_9CYAN</name>